<dbReference type="InterPro" id="IPR015422">
    <property type="entry name" value="PyrdxlP-dep_Trfase_small"/>
</dbReference>
<organism evidence="9 10">
    <name type="scientific">Paenibacillus paeoniae</name>
    <dbReference type="NCBI Taxonomy" id="2292705"/>
    <lineage>
        <taxon>Bacteria</taxon>
        <taxon>Bacillati</taxon>
        <taxon>Bacillota</taxon>
        <taxon>Bacilli</taxon>
        <taxon>Bacillales</taxon>
        <taxon>Paenibacillaceae</taxon>
        <taxon>Paenibacillus</taxon>
    </lineage>
</organism>
<dbReference type="GO" id="GO:0004058">
    <property type="term" value="F:aromatic-L-amino-acid decarboxylase activity"/>
    <property type="evidence" value="ECO:0007669"/>
    <property type="project" value="UniProtKB-ARBA"/>
</dbReference>
<dbReference type="InterPro" id="IPR036005">
    <property type="entry name" value="Creatinase/aminopeptidase-like"/>
</dbReference>
<accession>A0A371PH69</accession>
<sequence>MTKKTPIDIEALKEIGRIVALTISEMNRHARAGITIKELEDIGGKFLKRHGAVPSPKTINKLPSNTCISINHEIATGISEDRIIQPGDIINIDVSAELGGYYAAAGHSFLVQNETAMSNFRSLLERTQVHAVDFLASLDKQSVSATTDTDTLRRRLGLPLGNDDIPAERVIDELVAATEGGHLGSAGGRFFAWVIGGALPSALAADWLTSTWDNNAALYACGPAAAVVEEVAGAWVKEVLDLPSTASFAFTTGCQMAHFTCLAAARHSLLRDMGWNVERDGLTGAPAIRILASEQRHGSIERALRFLGIGTAALVPLTTDADARVTADVLSTALKDTDSPTIVILDAADLNVAAIDPFSELIPIARAAGAWVHIDGAFGLWARASGHYRSKLAGVELAHSWATDGHKWLNTPKDIGIALITDSDAHRAAMEISANYLTHDAETRDQINWTPDWTRRARGFAVYAALRELGRTGVAELIERSCAHAAALANGIAALHGAELVFAPTLNQALVRFLSPEPNASEEDHDARTTSVIAAINAEGTAFFSGTVWRGRRAMRISVVNWRTSEADVHATVTAVARVLASMDLN</sequence>
<keyword evidence="3" id="KW-0210">Decarboxylase</keyword>
<proteinExistence type="inferred from homology"/>
<name>A0A371PH69_9BACL</name>
<reference evidence="9 10" key="1">
    <citation type="submission" date="2018-08" db="EMBL/GenBank/DDBJ databases">
        <title>Paenibacillus sp. M4BSY-1, whole genome shotgun sequence.</title>
        <authorList>
            <person name="Tuo L."/>
        </authorList>
    </citation>
    <scope>NUCLEOTIDE SEQUENCE [LARGE SCALE GENOMIC DNA]</scope>
    <source>
        <strain evidence="9 10">M4BSY-1</strain>
    </source>
</reference>
<dbReference type="Gene3D" id="3.40.640.10">
    <property type="entry name" value="Type I PLP-dependent aspartate aminotransferase-like (Major domain)"/>
    <property type="match status" value="1"/>
</dbReference>
<dbReference type="SUPFAM" id="SSF55920">
    <property type="entry name" value="Creatinase/aminopeptidase"/>
    <property type="match status" value="1"/>
</dbReference>
<comment type="caution">
    <text evidence="9">The sequence shown here is derived from an EMBL/GenBank/DDBJ whole genome shotgun (WGS) entry which is preliminary data.</text>
</comment>
<keyword evidence="4 6" id="KW-0663">Pyridoxal phosphate</keyword>
<evidence type="ECO:0000259" key="8">
    <source>
        <dbReference type="Pfam" id="PF00557"/>
    </source>
</evidence>
<dbReference type="EMBL" id="QUBQ01000001">
    <property type="protein sequence ID" value="REK75541.1"/>
    <property type="molecule type" value="Genomic_DNA"/>
</dbReference>
<evidence type="ECO:0000256" key="7">
    <source>
        <dbReference type="RuleBase" id="RU000382"/>
    </source>
</evidence>
<dbReference type="Gene3D" id="3.90.1150.10">
    <property type="entry name" value="Aspartate Aminotransferase, domain 1"/>
    <property type="match status" value="1"/>
</dbReference>
<dbReference type="PANTHER" id="PTHR11999:SF70">
    <property type="entry name" value="MIP05841P"/>
    <property type="match status" value="1"/>
</dbReference>
<feature type="modified residue" description="N6-(pyridoxal phosphate)lysine" evidence="6">
    <location>
        <position position="407"/>
    </location>
</feature>
<dbReference type="InterPro" id="IPR015421">
    <property type="entry name" value="PyrdxlP-dep_Trfase_major"/>
</dbReference>
<dbReference type="InterPro" id="IPR002129">
    <property type="entry name" value="PyrdxlP-dep_de-COase"/>
</dbReference>
<evidence type="ECO:0000256" key="5">
    <source>
        <dbReference type="ARBA" id="ARBA00023239"/>
    </source>
</evidence>
<evidence type="ECO:0000313" key="10">
    <source>
        <dbReference type="Proteomes" id="UP000261905"/>
    </source>
</evidence>
<comment type="cofactor">
    <cofactor evidence="1 6 7">
        <name>pyridoxal 5'-phosphate</name>
        <dbReference type="ChEBI" id="CHEBI:597326"/>
    </cofactor>
</comment>
<evidence type="ECO:0000313" key="9">
    <source>
        <dbReference type="EMBL" id="REK75541.1"/>
    </source>
</evidence>
<keyword evidence="5 7" id="KW-0456">Lyase</keyword>
<dbReference type="Gene3D" id="3.90.230.10">
    <property type="entry name" value="Creatinase/methionine aminopeptidase superfamily"/>
    <property type="match status" value="1"/>
</dbReference>
<dbReference type="SUPFAM" id="SSF53383">
    <property type="entry name" value="PLP-dependent transferases"/>
    <property type="match status" value="1"/>
</dbReference>
<dbReference type="InterPro" id="IPR015424">
    <property type="entry name" value="PyrdxlP-dep_Trfase"/>
</dbReference>
<evidence type="ECO:0000256" key="4">
    <source>
        <dbReference type="ARBA" id="ARBA00022898"/>
    </source>
</evidence>
<dbReference type="PANTHER" id="PTHR11999">
    <property type="entry name" value="GROUP II PYRIDOXAL-5-PHOSPHATE DECARBOXYLASE"/>
    <property type="match status" value="1"/>
</dbReference>
<dbReference type="OrthoDB" id="9803665at2"/>
<evidence type="ECO:0000256" key="1">
    <source>
        <dbReference type="ARBA" id="ARBA00001933"/>
    </source>
</evidence>
<dbReference type="InterPro" id="IPR000994">
    <property type="entry name" value="Pept_M24"/>
</dbReference>
<evidence type="ECO:0000256" key="2">
    <source>
        <dbReference type="ARBA" id="ARBA00009533"/>
    </source>
</evidence>
<dbReference type="InterPro" id="IPR010977">
    <property type="entry name" value="Aromatic_deC"/>
</dbReference>
<dbReference type="AlphaFoldDB" id="A0A371PH69"/>
<comment type="similarity">
    <text evidence="2 7">Belongs to the group II decarboxylase family.</text>
</comment>
<dbReference type="Pfam" id="PF00282">
    <property type="entry name" value="Pyridoxal_deC"/>
    <property type="match status" value="1"/>
</dbReference>
<feature type="domain" description="Peptidase M24" evidence="8">
    <location>
        <begin position="10"/>
        <end position="116"/>
    </location>
</feature>
<dbReference type="GO" id="GO:0019752">
    <property type="term" value="P:carboxylic acid metabolic process"/>
    <property type="evidence" value="ECO:0007669"/>
    <property type="project" value="InterPro"/>
</dbReference>
<evidence type="ECO:0000256" key="6">
    <source>
        <dbReference type="PIRSR" id="PIRSR602129-50"/>
    </source>
</evidence>
<dbReference type="Proteomes" id="UP000261905">
    <property type="component" value="Unassembled WGS sequence"/>
</dbReference>
<gene>
    <name evidence="9" type="ORF">DX130_00130</name>
</gene>
<dbReference type="Pfam" id="PF00557">
    <property type="entry name" value="Peptidase_M24"/>
    <property type="match status" value="1"/>
</dbReference>
<protein>
    <submittedName>
        <fullName evidence="9">M24 family metallopeptidase</fullName>
    </submittedName>
</protein>
<evidence type="ECO:0000256" key="3">
    <source>
        <dbReference type="ARBA" id="ARBA00022793"/>
    </source>
</evidence>
<keyword evidence="10" id="KW-1185">Reference proteome</keyword>
<dbReference type="GO" id="GO:0030170">
    <property type="term" value="F:pyridoxal phosphate binding"/>
    <property type="evidence" value="ECO:0007669"/>
    <property type="project" value="InterPro"/>
</dbReference>